<dbReference type="InterPro" id="IPR040256">
    <property type="entry name" value="At4g02000-like"/>
</dbReference>
<feature type="compositionally biased region" description="Polar residues" evidence="1">
    <location>
        <begin position="325"/>
        <end position="337"/>
    </location>
</feature>
<reference evidence="3" key="2">
    <citation type="journal article" date="2024" name="Plant">
        <title>Genomic evolution and insights into agronomic trait innovations of Sesamum species.</title>
        <authorList>
            <person name="Miao H."/>
            <person name="Wang L."/>
            <person name="Qu L."/>
            <person name="Liu H."/>
            <person name="Sun Y."/>
            <person name="Le M."/>
            <person name="Wang Q."/>
            <person name="Wei S."/>
            <person name="Zheng Y."/>
            <person name="Lin W."/>
            <person name="Duan Y."/>
            <person name="Cao H."/>
            <person name="Xiong S."/>
            <person name="Wang X."/>
            <person name="Wei L."/>
            <person name="Li C."/>
            <person name="Ma Q."/>
            <person name="Ju M."/>
            <person name="Zhao R."/>
            <person name="Li G."/>
            <person name="Mu C."/>
            <person name="Tian Q."/>
            <person name="Mei H."/>
            <person name="Zhang T."/>
            <person name="Gao T."/>
            <person name="Zhang H."/>
        </authorList>
    </citation>
    <scope>NUCLEOTIDE SEQUENCE</scope>
    <source>
        <strain evidence="3">G02</strain>
    </source>
</reference>
<dbReference type="InterPro" id="IPR025558">
    <property type="entry name" value="DUF4283"/>
</dbReference>
<feature type="compositionally biased region" description="Polar residues" evidence="1">
    <location>
        <begin position="290"/>
        <end position="305"/>
    </location>
</feature>
<gene>
    <name evidence="3" type="ORF">Sradi_6660500</name>
</gene>
<organism evidence="3">
    <name type="scientific">Sesamum radiatum</name>
    <name type="common">Black benniseed</name>
    <dbReference type="NCBI Taxonomy" id="300843"/>
    <lineage>
        <taxon>Eukaryota</taxon>
        <taxon>Viridiplantae</taxon>
        <taxon>Streptophyta</taxon>
        <taxon>Embryophyta</taxon>
        <taxon>Tracheophyta</taxon>
        <taxon>Spermatophyta</taxon>
        <taxon>Magnoliopsida</taxon>
        <taxon>eudicotyledons</taxon>
        <taxon>Gunneridae</taxon>
        <taxon>Pentapetalae</taxon>
        <taxon>asterids</taxon>
        <taxon>lamiids</taxon>
        <taxon>Lamiales</taxon>
        <taxon>Pedaliaceae</taxon>
        <taxon>Sesamum</taxon>
    </lineage>
</organism>
<dbReference type="EMBL" id="JACGWJ010000032">
    <property type="protein sequence ID" value="KAL0296084.1"/>
    <property type="molecule type" value="Genomic_DNA"/>
</dbReference>
<name>A0AAW2JNR3_SESRA</name>
<dbReference type="AlphaFoldDB" id="A0AAW2JNR3"/>
<evidence type="ECO:0000313" key="3">
    <source>
        <dbReference type="EMBL" id="KAL0296084.1"/>
    </source>
</evidence>
<sequence length="337" mass="37966">MEGGMGCGTEGVLYLPLSEPRQMGKEGAGWEGSGVAGWGGGEPEIRFSKAETEHLADRLRYALVGKFSHGLPCINFLKNRLVKLDLRGTVTVGIINLKHVLIQLSNEEDFSRLWLRDDWQFDSFHMRVFKWTPKFNPQIESPIAPAWIKLPELPCHLFEKRALFGLASLIGKPLRMDEATTDLSRPSLARVCVEIDLTAPRIPAIFIEVDDFTLRQPIIYENCPQYCTFCKHLGHDQANCLSKNKGDSTKQTTLSFKDTNERKGKETNVVGLLNKDDVVSDKRKKVSFVEDNNSISGNDDLSQQVPLHEDQNVENNTNESRRPTENFQPSPTITPLE</sequence>
<comment type="caution">
    <text evidence="3">The sequence shown here is derived from an EMBL/GenBank/DDBJ whole genome shotgun (WGS) entry which is preliminary data.</text>
</comment>
<dbReference type="PANTHER" id="PTHR31286:SF179">
    <property type="entry name" value="RNASE H TYPE-1 DOMAIN-CONTAINING PROTEIN"/>
    <property type="match status" value="1"/>
</dbReference>
<feature type="domain" description="DUF4283" evidence="2">
    <location>
        <begin position="56"/>
        <end position="138"/>
    </location>
</feature>
<proteinExistence type="predicted"/>
<feature type="region of interest" description="Disordered" evidence="1">
    <location>
        <begin position="290"/>
        <end position="337"/>
    </location>
</feature>
<accession>A0AAW2JNR3</accession>
<protein>
    <recommendedName>
        <fullName evidence="2">DUF4283 domain-containing protein</fullName>
    </recommendedName>
</protein>
<dbReference type="PANTHER" id="PTHR31286">
    <property type="entry name" value="GLYCINE-RICH CELL WALL STRUCTURAL PROTEIN 1.8-LIKE"/>
    <property type="match status" value="1"/>
</dbReference>
<reference evidence="3" key="1">
    <citation type="submission" date="2020-06" db="EMBL/GenBank/DDBJ databases">
        <authorList>
            <person name="Li T."/>
            <person name="Hu X."/>
            <person name="Zhang T."/>
            <person name="Song X."/>
            <person name="Zhang H."/>
            <person name="Dai N."/>
            <person name="Sheng W."/>
            <person name="Hou X."/>
            <person name="Wei L."/>
        </authorList>
    </citation>
    <scope>NUCLEOTIDE SEQUENCE</scope>
    <source>
        <strain evidence="3">G02</strain>
        <tissue evidence="3">Leaf</tissue>
    </source>
</reference>
<evidence type="ECO:0000256" key="1">
    <source>
        <dbReference type="SAM" id="MobiDB-lite"/>
    </source>
</evidence>
<dbReference type="Pfam" id="PF14111">
    <property type="entry name" value="DUF4283"/>
    <property type="match status" value="1"/>
</dbReference>
<evidence type="ECO:0000259" key="2">
    <source>
        <dbReference type="Pfam" id="PF14111"/>
    </source>
</evidence>